<dbReference type="InterPro" id="IPR001633">
    <property type="entry name" value="EAL_dom"/>
</dbReference>
<feature type="domain" description="GGDEF" evidence="3">
    <location>
        <begin position="387"/>
        <end position="516"/>
    </location>
</feature>
<dbReference type="InterPro" id="IPR000160">
    <property type="entry name" value="GGDEF_dom"/>
</dbReference>
<dbReference type="FunFam" id="3.30.70.270:FF:000001">
    <property type="entry name" value="Diguanylate cyclase domain protein"/>
    <property type="match status" value="1"/>
</dbReference>
<dbReference type="Gene3D" id="3.20.20.450">
    <property type="entry name" value="EAL domain"/>
    <property type="match status" value="1"/>
</dbReference>
<evidence type="ECO:0000259" key="3">
    <source>
        <dbReference type="PROSITE" id="PS50887"/>
    </source>
</evidence>
<dbReference type="RefSeq" id="WP_304102756.1">
    <property type="nucleotide sequence ID" value="NZ_DRGY01000099.1"/>
</dbReference>
<evidence type="ECO:0000313" key="4">
    <source>
        <dbReference type="EMBL" id="HEA53112.1"/>
    </source>
</evidence>
<dbReference type="PANTHER" id="PTHR44757">
    <property type="entry name" value="DIGUANYLATE CYCLASE DGCP"/>
    <property type="match status" value="1"/>
</dbReference>
<organism evidence="4">
    <name type="scientific">Marinobacter antarcticus</name>
    <dbReference type="NCBI Taxonomy" id="564117"/>
    <lineage>
        <taxon>Bacteria</taxon>
        <taxon>Pseudomonadati</taxon>
        <taxon>Pseudomonadota</taxon>
        <taxon>Gammaproteobacteria</taxon>
        <taxon>Pseudomonadales</taxon>
        <taxon>Marinobacteraceae</taxon>
        <taxon>Marinobacter</taxon>
    </lineage>
</organism>
<dbReference type="SUPFAM" id="SSF55781">
    <property type="entry name" value="GAF domain-like"/>
    <property type="match status" value="2"/>
</dbReference>
<dbReference type="NCBIfam" id="TIGR00254">
    <property type="entry name" value="GGDEF"/>
    <property type="match status" value="1"/>
</dbReference>
<comment type="caution">
    <text evidence="4">The sequence shown here is derived from an EMBL/GenBank/DDBJ whole genome shotgun (WGS) entry which is preliminary data.</text>
</comment>
<dbReference type="PROSITE" id="PS50887">
    <property type="entry name" value="GGDEF"/>
    <property type="match status" value="1"/>
</dbReference>
<dbReference type="Pfam" id="PF00990">
    <property type="entry name" value="GGDEF"/>
    <property type="match status" value="1"/>
</dbReference>
<dbReference type="Proteomes" id="UP000885748">
    <property type="component" value="Unassembled WGS sequence"/>
</dbReference>
<dbReference type="InterPro" id="IPR003018">
    <property type="entry name" value="GAF"/>
</dbReference>
<dbReference type="InterPro" id="IPR043128">
    <property type="entry name" value="Rev_trsase/Diguanyl_cyclase"/>
</dbReference>
<dbReference type="CDD" id="cd01949">
    <property type="entry name" value="GGDEF"/>
    <property type="match status" value="1"/>
</dbReference>
<accession>A0A831R551</accession>
<gene>
    <name evidence="4" type="ORF">ENI00_12480</name>
</gene>
<dbReference type="InterPro" id="IPR035919">
    <property type="entry name" value="EAL_sf"/>
</dbReference>
<dbReference type="SMART" id="SM00065">
    <property type="entry name" value="GAF"/>
    <property type="match status" value="2"/>
</dbReference>
<dbReference type="CDD" id="cd01948">
    <property type="entry name" value="EAL"/>
    <property type="match status" value="1"/>
</dbReference>
<reference evidence="4" key="1">
    <citation type="journal article" date="2020" name="mSystems">
        <title>Genome- and Community-Level Interaction Insights into Carbon Utilization and Element Cycling Functions of Hydrothermarchaeota in Hydrothermal Sediment.</title>
        <authorList>
            <person name="Zhou Z."/>
            <person name="Liu Y."/>
            <person name="Xu W."/>
            <person name="Pan J."/>
            <person name="Luo Z.H."/>
            <person name="Li M."/>
        </authorList>
    </citation>
    <scope>NUCLEOTIDE SEQUENCE [LARGE SCALE GENOMIC DNA]</scope>
    <source>
        <strain evidence="4">HyVt-357</strain>
    </source>
</reference>
<dbReference type="PANTHER" id="PTHR44757:SF2">
    <property type="entry name" value="BIOFILM ARCHITECTURE MAINTENANCE PROTEIN MBAA"/>
    <property type="match status" value="1"/>
</dbReference>
<evidence type="ECO:0000256" key="1">
    <source>
        <dbReference type="ARBA" id="ARBA00001946"/>
    </source>
</evidence>
<dbReference type="AlphaFoldDB" id="A0A831R551"/>
<name>A0A831R551_9GAMM</name>
<dbReference type="SMART" id="SM00052">
    <property type="entry name" value="EAL"/>
    <property type="match status" value="1"/>
</dbReference>
<dbReference type="PROSITE" id="PS50883">
    <property type="entry name" value="EAL"/>
    <property type="match status" value="1"/>
</dbReference>
<dbReference type="GO" id="GO:0003824">
    <property type="term" value="F:catalytic activity"/>
    <property type="evidence" value="ECO:0007669"/>
    <property type="project" value="UniProtKB-ARBA"/>
</dbReference>
<dbReference type="Gene3D" id="3.30.70.270">
    <property type="match status" value="1"/>
</dbReference>
<dbReference type="EMBL" id="DRGY01000099">
    <property type="protein sequence ID" value="HEA53112.1"/>
    <property type="molecule type" value="Genomic_DNA"/>
</dbReference>
<evidence type="ECO:0000259" key="2">
    <source>
        <dbReference type="PROSITE" id="PS50883"/>
    </source>
</evidence>
<dbReference type="SUPFAM" id="SSF55073">
    <property type="entry name" value="Nucleotide cyclase"/>
    <property type="match status" value="1"/>
</dbReference>
<dbReference type="Gene3D" id="3.30.450.40">
    <property type="match status" value="2"/>
</dbReference>
<comment type="cofactor">
    <cofactor evidence="1">
        <name>Mg(2+)</name>
        <dbReference type="ChEBI" id="CHEBI:18420"/>
    </cofactor>
</comment>
<dbReference type="SUPFAM" id="SSF141868">
    <property type="entry name" value="EAL domain-like"/>
    <property type="match status" value="1"/>
</dbReference>
<dbReference type="InterPro" id="IPR052155">
    <property type="entry name" value="Biofilm_reg_signaling"/>
</dbReference>
<dbReference type="SMART" id="SM00267">
    <property type="entry name" value="GGDEF"/>
    <property type="match status" value="1"/>
</dbReference>
<dbReference type="Pfam" id="PF01590">
    <property type="entry name" value="GAF"/>
    <property type="match status" value="1"/>
</dbReference>
<dbReference type="Pfam" id="PF00563">
    <property type="entry name" value="EAL"/>
    <property type="match status" value="1"/>
</dbReference>
<dbReference type="InterPro" id="IPR029787">
    <property type="entry name" value="Nucleotide_cyclase"/>
</dbReference>
<protein>
    <submittedName>
        <fullName evidence="4">EAL domain-containing protein</fullName>
    </submittedName>
</protein>
<proteinExistence type="predicted"/>
<feature type="domain" description="EAL" evidence="2">
    <location>
        <begin position="525"/>
        <end position="779"/>
    </location>
</feature>
<sequence>MNDMDTEKRRLAALTRLGILDTPPEERFERITRLARQHYQVKTALFTVVDRDRQWFKSRQGLGVTETPRSVAFCDHTIRQDKIFVVENAALDPRFRNNPLVVGSPHIRFYAGMPVREPGGFKIGSLCIIDDKPRQFREKDLDVLRTLAGMVEEVLERLYIESDKSEYVPVSSLNRAIHHAQNVFLTSDNEHSAYSQMLNDLLALTGSLFGFIGEVLHESNGTPFLRIGAITNLAWNPETQALYQEVERRGMVFDQLDNILGKPLITGETIISNDLATDPRRGGLPAGHPPIHTYIGIPVFSGLTHLGLIGLANRPEGYTQKLADELAPLSQTLGNLIERKRLYEEKSAHKQDLELAVNFDALTGLPNRHRLTELFEQELYEAGKRNGLVSVCFIDLDGFKTINDQHGHSVGDAVLRSVADKLLATVRHHDIVARLGGDEFVAILRDVGDERVYARLLEAIRQPINFQHHVLQISGSMGVTVYPDDDSDTDLLIRHADQAMYAAKETGKNCFKIFDLESHSTRKERVRVLDQISNALHQHQMELYYQPKICFRSRTVAGFEALIRWNHPQEGVLSPAHFLEHIEYTEYARTLGNFVIGEAVKQLLNFAQQGLPYTLSVNLSPSHFLSQQFRDDISDTLKDCPRELRAHLILEILETTAMDDTEAVLRNLKACRDLGVDISLDDFGTGYSSLDYFRRLPAQEIKIDRSFVLDMLEDKDDSMIVSAIVSLSKSFNRRLVAEGIENEHVERKLIELGCDLGQGFFYSKPLPLPQALGWAADFQWDNRLTVENRNKE</sequence>
<dbReference type="InterPro" id="IPR029016">
    <property type="entry name" value="GAF-like_dom_sf"/>
</dbReference>
<dbReference type="Pfam" id="PF13185">
    <property type="entry name" value="GAF_2"/>
    <property type="match status" value="1"/>
</dbReference>